<name>A0A1X1YIW1_9MYCO</name>
<organism evidence="1 2">
    <name type="scientific">Mycobacterium kyorinense</name>
    <dbReference type="NCBI Taxonomy" id="487514"/>
    <lineage>
        <taxon>Bacteria</taxon>
        <taxon>Bacillati</taxon>
        <taxon>Actinomycetota</taxon>
        <taxon>Actinomycetes</taxon>
        <taxon>Mycobacteriales</taxon>
        <taxon>Mycobacteriaceae</taxon>
        <taxon>Mycobacterium</taxon>
    </lineage>
</organism>
<dbReference type="EMBL" id="LQPE01000010">
    <property type="protein sequence ID" value="ORW11046.1"/>
    <property type="molecule type" value="Genomic_DNA"/>
</dbReference>
<dbReference type="Proteomes" id="UP000193487">
    <property type="component" value="Unassembled WGS sequence"/>
</dbReference>
<evidence type="ECO:0008006" key="3">
    <source>
        <dbReference type="Google" id="ProtNLM"/>
    </source>
</evidence>
<keyword evidence="2" id="KW-1185">Reference proteome</keyword>
<evidence type="ECO:0000313" key="1">
    <source>
        <dbReference type="EMBL" id="ORW11046.1"/>
    </source>
</evidence>
<reference evidence="1 2" key="1">
    <citation type="submission" date="2016-01" db="EMBL/GenBank/DDBJ databases">
        <title>The new phylogeny of the genus Mycobacterium.</title>
        <authorList>
            <person name="Tarcisio F."/>
            <person name="Conor M."/>
            <person name="Antonella G."/>
            <person name="Elisabetta G."/>
            <person name="Giulia F.S."/>
            <person name="Sara T."/>
            <person name="Anna F."/>
            <person name="Clotilde B."/>
            <person name="Roberto B."/>
            <person name="Veronica D.S."/>
            <person name="Fabio R."/>
            <person name="Monica P."/>
            <person name="Olivier J."/>
            <person name="Enrico T."/>
            <person name="Nicola S."/>
        </authorList>
    </citation>
    <scope>NUCLEOTIDE SEQUENCE [LARGE SCALE GENOMIC DNA]</scope>
    <source>
        <strain evidence="1 2">DSM 45166</strain>
    </source>
</reference>
<comment type="caution">
    <text evidence="1">The sequence shown here is derived from an EMBL/GenBank/DDBJ whole genome shotgun (WGS) entry which is preliminary data.</text>
</comment>
<protein>
    <recommendedName>
        <fullName evidence="3">Addiction module toxin, HicA family</fullName>
    </recommendedName>
</protein>
<sequence>MPKRTEVVEKITKAAKNAGLSFDIQREGGNHTIYNLDGLTIPIARHQQLDGYLAIKIYKQCEPKLGKGWWR</sequence>
<dbReference type="RefSeq" id="WP_045374947.1">
    <property type="nucleotide sequence ID" value="NZ_BBKA01000019.1"/>
</dbReference>
<dbReference type="AlphaFoldDB" id="A0A1X1YIW1"/>
<proteinExistence type="predicted"/>
<dbReference type="OrthoDB" id="9799039at2"/>
<evidence type="ECO:0000313" key="2">
    <source>
        <dbReference type="Proteomes" id="UP000193487"/>
    </source>
</evidence>
<gene>
    <name evidence="1" type="ORF">AWC14_19195</name>
</gene>
<accession>A0A1X1YIW1</accession>